<feature type="transmembrane region" description="Helical" evidence="1">
    <location>
        <begin position="172"/>
        <end position="190"/>
    </location>
</feature>
<keyword evidence="1" id="KW-1133">Transmembrane helix</keyword>
<organism evidence="2 3">
    <name type="scientific">Chryseobacterium indoltheticum</name>
    <dbReference type="NCBI Taxonomy" id="254"/>
    <lineage>
        <taxon>Bacteria</taxon>
        <taxon>Pseudomonadati</taxon>
        <taxon>Bacteroidota</taxon>
        <taxon>Flavobacteriia</taxon>
        <taxon>Flavobacteriales</taxon>
        <taxon>Weeksellaceae</taxon>
        <taxon>Chryseobacterium group</taxon>
        <taxon>Chryseobacterium</taxon>
    </lineage>
</organism>
<dbReference type="RefSeq" id="WP_115619755.1">
    <property type="nucleotide sequence ID" value="NZ_UFVR01000004.1"/>
</dbReference>
<protein>
    <recommendedName>
        <fullName evidence="4">Glycosyltransferase RgtA/B/C/D-like domain-containing protein</fullName>
    </recommendedName>
</protein>
<reference evidence="2 3" key="1">
    <citation type="submission" date="2018-06" db="EMBL/GenBank/DDBJ databases">
        <authorList>
            <consortium name="Pathogen Informatics"/>
            <person name="Doyle S."/>
        </authorList>
    </citation>
    <scope>NUCLEOTIDE SEQUENCE [LARGE SCALE GENOMIC DNA]</scope>
    <source>
        <strain evidence="2 3">NCTC13532</strain>
    </source>
</reference>
<evidence type="ECO:0000313" key="3">
    <source>
        <dbReference type="Proteomes" id="UP000254282"/>
    </source>
</evidence>
<feature type="transmembrane region" description="Helical" evidence="1">
    <location>
        <begin position="225"/>
        <end position="250"/>
    </location>
</feature>
<evidence type="ECO:0000256" key="1">
    <source>
        <dbReference type="SAM" id="Phobius"/>
    </source>
</evidence>
<dbReference type="STRING" id="254.SAMN05421682_1231"/>
<keyword evidence="1" id="KW-0812">Transmembrane</keyword>
<feature type="transmembrane region" description="Helical" evidence="1">
    <location>
        <begin position="327"/>
        <end position="347"/>
    </location>
</feature>
<feature type="transmembrane region" description="Helical" evidence="1">
    <location>
        <begin position="14"/>
        <end position="32"/>
    </location>
</feature>
<dbReference type="Proteomes" id="UP000254282">
    <property type="component" value="Unassembled WGS sequence"/>
</dbReference>
<feature type="transmembrane region" description="Helical" evidence="1">
    <location>
        <begin position="303"/>
        <end position="320"/>
    </location>
</feature>
<feature type="transmembrane region" description="Helical" evidence="1">
    <location>
        <begin position="262"/>
        <end position="283"/>
    </location>
</feature>
<dbReference type="AlphaFoldDB" id="A0A381FGP0"/>
<sequence>MKSSLFKFLEDSKLMKVIIFIIYFIINFLFLVKYGARQEKVHILFLAVIFIFIHAIFYFSYHSIINKLKLNSKIIYGLVVVTGIIYLFLSHLTKDPYALKIDRWQTAEYSLDYWLHGKYIYSTKNFMGNIPSYLPGQLLFLLGFYLIGNVGYLQVVSLVLFSFAVIKEFKANNIRLLGILMMFFSLSFIYEAVCKSDFISSFIIVSFFIIYWSKKYQDNYFQKPLLLGVILGVLCLTRSVVVVPIILFLCKPFFEASWAEKIKFSCMYIITIVLLLLSILLPAEDFDYILAYNPLGMQGQSNVFVILIFLSLSVFLSFIVKKIRHIFYLSTIIVFSLMCAHIIQQLLRETTFNYLNITYLAAALPFCVISFCFLSQKENISNNQLG</sequence>
<keyword evidence="1" id="KW-0472">Membrane</keyword>
<evidence type="ECO:0008006" key="4">
    <source>
        <dbReference type="Google" id="ProtNLM"/>
    </source>
</evidence>
<gene>
    <name evidence="2" type="ORF">NCTC13532_01371</name>
</gene>
<feature type="transmembrane region" description="Helical" evidence="1">
    <location>
        <begin position="74"/>
        <end position="93"/>
    </location>
</feature>
<name>A0A381FGP0_9FLAO</name>
<feature type="transmembrane region" description="Helical" evidence="1">
    <location>
        <begin position="44"/>
        <end position="62"/>
    </location>
</feature>
<proteinExistence type="predicted"/>
<feature type="transmembrane region" description="Helical" evidence="1">
    <location>
        <begin position="353"/>
        <end position="374"/>
    </location>
</feature>
<feature type="transmembrane region" description="Helical" evidence="1">
    <location>
        <begin position="197"/>
        <end position="213"/>
    </location>
</feature>
<feature type="transmembrane region" description="Helical" evidence="1">
    <location>
        <begin position="138"/>
        <end position="166"/>
    </location>
</feature>
<accession>A0A381FGP0</accession>
<evidence type="ECO:0000313" key="2">
    <source>
        <dbReference type="EMBL" id="SUX45700.1"/>
    </source>
</evidence>
<dbReference type="EMBL" id="UFVR01000004">
    <property type="protein sequence ID" value="SUX45700.1"/>
    <property type="molecule type" value="Genomic_DNA"/>
</dbReference>